<keyword evidence="1" id="KW-0472">Membrane</keyword>
<evidence type="ECO:0000313" key="4">
    <source>
        <dbReference type="Proteomes" id="UP000738826"/>
    </source>
</evidence>
<dbReference type="Proteomes" id="UP000738826">
    <property type="component" value="Unassembled WGS sequence"/>
</dbReference>
<evidence type="ECO:0000256" key="1">
    <source>
        <dbReference type="SAM" id="Phobius"/>
    </source>
</evidence>
<protein>
    <recommendedName>
        <fullName evidence="5">Lipoprotein</fullName>
    </recommendedName>
</protein>
<keyword evidence="1" id="KW-0812">Transmembrane</keyword>
<evidence type="ECO:0000313" key="2">
    <source>
        <dbReference type="EMBL" id="NCN65600.1"/>
    </source>
</evidence>
<dbReference type="EMBL" id="JAACVF010000173">
    <property type="protein sequence ID" value="NCN65600.1"/>
    <property type="molecule type" value="Genomic_DNA"/>
</dbReference>
<organism evidence="3 4">
    <name type="scientific">Candidatus Altarchaeum hamiconexum</name>
    <dbReference type="NCBI Taxonomy" id="1803513"/>
    <lineage>
        <taxon>Archaea</taxon>
        <taxon>Candidatus Altarchaeota</taxon>
        <taxon>Candidatus Altiarchaeia</taxon>
        <taxon>Candidatus Altarchaeales</taxon>
        <taxon>Candidatus Altarchaeaceae</taxon>
        <taxon>Candidatus Altarchaeum</taxon>
    </lineage>
</organism>
<gene>
    <name evidence="3" type="ORF">GW779_01070</name>
    <name evidence="2" type="ORF">GW910_06045</name>
</gene>
<proteinExistence type="predicted"/>
<evidence type="ECO:0000313" key="3">
    <source>
        <dbReference type="EMBL" id="NCS91004.1"/>
    </source>
</evidence>
<sequence>MKKGAISAGICLGIGAAIILMVLLSGCVKQTDNSGNGNMKNLNLTVENITLEKSSYTANEMINFNVTVKSNIKANNVSLHVYGIASRQGNNLIDDTKILNLTEGTTTINYSVIAPQCTRGCGGRYYAGNYLLYAKVKYEDKAINFTLSNTTSVNVNLY</sequence>
<reference evidence="3" key="1">
    <citation type="submission" date="2019-11" db="EMBL/GenBank/DDBJ databases">
        <title>Lipid analysis of CO2-rich subsurface aquifers suggests an autotrophy-based deep biosphere with lysolipids enriched in CPR bacteria.</title>
        <authorList>
            <person name="Probst A.J."/>
            <person name="Elling F.J."/>
            <person name="Castelle C.J."/>
            <person name="Zhu Q."/>
            <person name="Elvert M."/>
            <person name="Birarda G."/>
            <person name="Holman H.-Y."/>
            <person name="Lane K.R."/>
            <person name="Ladd B."/>
            <person name="Ryan M.C."/>
            <person name="Woyke T."/>
            <person name="Hinrichs K.-U."/>
            <person name="Banfield J.F."/>
        </authorList>
    </citation>
    <scope>NUCLEOTIDE SEQUENCE</scope>
    <source>
        <strain evidence="2">CG_2015-01_33_1645</strain>
        <strain evidence="3">CG_2015-04_33_537</strain>
    </source>
</reference>
<accession>A0A8J7YTU9</accession>
<dbReference type="AlphaFoldDB" id="A0A8J7YTU9"/>
<dbReference type="Proteomes" id="UP000768163">
    <property type="component" value="Unassembled WGS sequence"/>
</dbReference>
<feature type="transmembrane region" description="Helical" evidence="1">
    <location>
        <begin position="6"/>
        <end position="24"/>
    </location>
</feature>
<keyword evidence="1" id="KW-1133">Transmembrane helix</keyword>
<name>A0A8J7YTU9_9ARCH</name>
<dbReference type="PROSITE" id="PS51257">
    <property type="entry name" value="PROKAR_LIPOPROTEIN"/>
    <property type="match status" value="1"/>
</dbReference>
<dbReference type="EMBL" id="JAACQH010000015">
    <property type="protein sequence ID" value="NCS91004.1"/>
    <property type="molecule type" value="Genomic_DNA"/>
</dbReference>
<comment type="caution">
    <text evidence="3">The sequence shown here is derived from an EMBL/GenBank/DDBJ whole genome shotgun (WGS) entry which is preliminary data.</text>
</comment>
<evidence type="ECO:0008006" key="5">
    <source>
        <dbReference type="Google" id="ProtNLM"/>
    </source>
</evidence>